<name>A0A2G9XCE6_UNCKA</name>
<accession>A0A2G9XCE6</accession>
<dbReference type="Proteomes" id="UP000231388">
    <property type="component" value="Unassembled WGS sequence"/>
</dbReference>
<dbReference type="PROSITE" id="PS00409">
    <property type="entry name" value="PROKAR_NTER_METHYL"/>
    <property type="match status" value="1"/>
</dbReference>
<gene>
    <name evidence="2" type="ORF">COX53_01335</name>
</gene>
<keyword evidence="1" id="KW-1133">Transmembrane helix</keyword>
<dbReference type="EMBL" id="PCQY01000018">
    <property type="protein sequence ID" value="PIP04636.1"/>
    <property type="molecule type" value="Genomic_DNA"/>
</dbReference>
<evidence type="ECO:0008006" key="4">
    <source>
        <dbReference type="Google" id="ProtNLM"/>
    </source>
</evidence>
<dbReference type="Pfam" id="PF07963">
    <property type="entry name" value="N_methyl"/>
    <property type="match status" value="1"/>
</dbReference>
<comment type="caution">
    <text evidence="2">The sequence shown here is derived from an EMBL/GenBank/DDBJ whole genome shotgun (WGS) entry which is preliminary data.</text>
</comment>
<evidence type="ECO:0000313" key="2">
    <source>
        <dbReference type="EMBL" id="PIP04636.1"/>
    </source>
</evidence>
<feature type="transmembrane region" description="Helical" evidence="1">
    <location>
        <begin position="16"/>
        <end position="37"/>
    </location>
</feature>
<dbReference type="AlphaFoldDB" id="A0A2G9XCE6"/>
<evidence type="ECO:0000256" key="1">
    <source>
        <dbReference type="SAM" id="Phobius"/>
    </source>
</evidence>
<reference evidence="2 3" key="1">
    <citation type="submission" date="2017-09" db="EMBL/GenBank/DDBJ databases">
        <title>Depth-based differentiation of microbial function through sediment-hosted aquifers and enrichment of novel symbionts in the deep terrestrial subsurface.</title>
        <authorList>
            <person name="Probst A.J."/>
            <person name="Ladd B."/>
            <person name="Jarett J.K."/>
            <person name="Geller-Mcgrath D.E."/>
            <person name="Sieber C.M."/>
            <person name="Emerson J.B."/>
            <person name="Anantharaman K."/>
            <person name="Thomas B.C."/>
            <person name="Malmstrom R."/>
            <person name="Stieglmeier M."/>
            <person name="Klingl A."/>
            <person name="Woyke T."/>
            <person name="Ryan C.M."/>
            <person name="Banfield J.F."/>
        </authorList>
    </citation>
    <scope>NUCLEOTIDE SEQUENCE [LARGE SCALE GENOMIC DNA]</scope>
    <source>
        <strain evidence="2">CG23_combo_of_CG06-09_8_20_14_all_40_14</strain>
    </source>
</reference>
<evidence type="ECO:0000313" key="3">
    <source>
        <dbReference type="Proteomes" id="UP000231388"/>
    </source>
</evidence>
<proteinExistence type="predicted"/>
<keyword evidence="1" id="KW-0472">Membrane</keyword>
<keyword evidence="1" id="KW-0812">Transmembrane</keyword>
<dbReference type="Gene3D" id="3.30.700.10">
    <property type="entry name" value="Glycoprotein, Type 4 Pilin"/>
    <property type="match status" value="1"/>
</dbReference>
<dbReference type="SUPFAM" id="SSF54523">
    <property type="entry name" value="Pili subunits"/>
    <property type="match status" value="1"/>
</dbReference>
<sequence length="167" mass="18634">MEKVIGVRPLLKGFTLVELIVVVALVSMIASLSLVALNPADIFARSRDSKRLSDLAFLTNAFERYNIDNGVYPDSAAIMRVSSSLPQDQTGPLQSASSGWIVGDMSKYISRLSTDPKNEDFLVYRYKRSENAYELDCYLEYYKEKSQADGGNNAERFEVGNDMSILP</sequence>
<dbReference type="NCBIfam" id="TIGR02532">
    <property type="entry name" value="IV_pilin_GFxxxE"/>
    <property type="match status" value="1"/>
</dbReference>
<organism evidence="2 3">
    <name type="scientific">candidate division WWE3 bacterium CG23_combo_of_CG06-09_8_20_14_all_40_14</name>
    <dbReference type="NCBI Taxonomy" id="1975095"/>
    <lineage>
        <taxon>Bacteria</taxon>
        <taxon>Katanobacteria</taxon>
    </lineage>
</organism>
<protein>
    <recommendedName>
        <fullName evidence="4">Type II secretion system protein GspG C-terminal domain-containing protein</fullName>
    </recommendedName>
</protein>
<dbReference type="InterPro" id="IPR012902">
    <property type="entry name" value="N_methyl_site"/>
</dbReference>
<dbReference type="InterPro" id="IPR045584">
    <property type="entry name" value="Pilin-like"/>
</dbReference>